<dbReference type="EMBL" id="JACSPZ010000002">
    <property type="protein sequence ID" value="MBD8036206.1"/>
    <property type="molecule type" value="Genomic_DNA"/>
</dbReference>
<name>A0ABR8XW84_9BACL</name>
<dbReference type="Proteomes" id="UP000619101">
    <property type="component" value="Unassembled WGS sequence"/>
</dbReference>
<sequence>MFYRRKYYVVKNEFVDRFNHHFNQTNLPNQLSHGSRLIGRWMKPNDDHTTEIFAIWEYDNYEAYIEIETKIKADLNHVNKIKKWYEENGGRDYVLSKYILQVKNEELISTVTMS</sequence>
<dbReference type="InterPro" id="IPR011008">
    <property type="entry name" value="Dimeric_a/b-barrel"/>
</dbReference>
<dbReference type="Pfam" id="PF07978">
    <property type="entry name" value="NIPSNAP"/>
    <property type="match status" value="1"/>
</dbReference>
<protein>
    <submittedName>
        <fullName evidence="2">NIPSNAP family protein</fullName>
    </submittedName>
</protein>
<dbReference type="SUPFAM" id="SSF54909">
    <property type="entry name" value="Dimeric alpha+beta barrel"/>
    <property type="match status" value="1"/>
</dbReference>
<accession>A0ABR8XW84</accession>
<comment type="caution">
    <text evidence="2">The sequence shown here is derived from an EMBL/GenBank/DDBJ whole genome shotgun (WGS) entry which is preliminary data.</text>
</comment>
<evidence type="ECO:0000259" key="1">
    <source>
        <dbReference type="Pfam" id="PF07978"/>
    </source>
</evidence>
<dbReference type="InterPro" id="IPR012577">
    <property type="entry name" value="NIPSNAP"/>
</dbReference>
<dbReference type="Gene3D" id="3.30.70.100">
    <property type="match status" value="1"/>
</dbReference>
<evidence type="ECO:0000313" key="2">
    <source>
        <dbReference type="EMBL" id="MBD8036206.1"/>
    </source>
</evidence>
<organism evidence="2 3">
    <name type="scientific">Solibacillus faecavium</name>
    <dbReference type="NCBI Taxonomy" id="2762221"/>
    <lineage>
        <taxon>Bacteria</taxon>
        <taxon>Bacillati</taxon>
        <taxon>Bacillota</taxon>
        <taxon>Bacilli</taxon>
        <taxon>Bacillales</taxon>
        <taxon>Caryophanaceae</taxon>
        <taxon>Solibacillus</taxon>
    </lineage>
</organism>
<gene>
    <name evidence="2" type="ORF">H9635_05580</name>
</gene>
<dbReference type="RefSeq" id="WP_191699160.1">
    <property type="nucleotide sequence ID" value="NZ_JACSPZ010000002.1"/>
</dbReference>
<evidence type="ECO:0000313" key="3">
    <source>
        <dbReference type="Proteomes" id="UP000619101"/>
    </source>
</evidence>
<keyword evidence="3" id="KW-1185">Reference proteome</keyword>
<reference evidence="2 3" key="1">
    <citation type="submission" date="2020-08" db="EMBL/GenBank/DDBJ databases">
        <title>A Genomic Blueprint of the Chicken Gut Microbiome.</title>
        <authorList>
            <person name="Gilroy R."/>
            <person name="Ravi A."/>
            <person name="Getino M."/>
            <person name="Pursley I."/>
            <person name="Horton D.L."/>
            <person name="Alikhan N.-F."/>
            <person name="Baker D."/>
            <person name="Gharbi K."/>
            <person name="Hall N."/>
            <person name="Watson M."/>
            <person name="Adriaenssens E.M."/>
            <person name="Foster-Nyarko E."/>
            <person name="Jarju S."/>
            <person name="Secka A."/>
            <person name="Antonio M."/>
            <person name="Oren A."/>
            <person name="Chaudhuri R."/>
            <person name="La Ragione R.M."/>
            <person name="Hildebrand F."/>
            <person name="Pallen M.J."/>
        </authorList>
    </citation>
    <scope>NUCLEOTIDE SEQUENCE [LARGE SCALE GENOMIC DNA]</scope>
    <source>
        <strain evidence="2 3">A46</strain>
    </source>
</reference>
<feature type="domain" description="NIPSNAP" evidence="1">
    <location>
        <begin position="7"/>
        <end position="74"/>
    </location>
</feature>
<proteinExistence type="predicted"/>